<dbReference type="AlphaFoldDB" id="A0A1S6HKP8"/>
<reference evidence="1 2" key="1">
    <citation type="submission" date="2016-03" db="EMBL/GenBank/DDBJ databases">
        <title>Complete genome sequence of Shewanella psychrophila WP2, a deep sea bacterium isolated from west Pacific sediment.</title>
        <authorList>
            <person name="Xu G."/>
            <person name="Jian H."/>
        </authorList>
    </citation>
    <scope>NUCLEOTIDE SEQUENCE [LARGE SCALE GENOMIC DNA]</scope>
    <source>
        <strain evidence="1 2">WP2</strain>
    </source>
</reference>
<gene>
    <name evidence="1" type="ORF">Sps_00887</name>
</gene>
<sequence>MLQALNYALVDKRYNDETDNVWFILMPKTISLPKEKKLTVLCRIEPGCLGPDGLDYIADFCRFANQELKQVDANFIIWLPLPRYDKSLPEMQYSVNQKQLSHDKAAQYLDHFKSDLDDFEEHFHDKLSLLIDEFLANKKA</sequence>
<dbReference type="STRING" id="225848.Sps_00887"/>
<dbReference type="Proteomes" id="UP000189545">
    <property type="component" value="Chromosome"/>
</dbReference>
<dbReference type="KEGG" id="spsw:Sps_00887"/>
<organism evidence="1 2">
    <name type="scientific">Shewanella psychrophila</name>
    <dbReference type="NCBI Taxonomy" id="225848"/>
    <lineage>
        <taxon>Bacteria</taxon>
        <taxon>Pseudomonadati</taxon>
        <taxon>Pseudomonadota</taxon>
        <taxon>Gammaproteobacteria</taxon>
        <taxon>Alteromonadales</taxon>
        <taxon>Shewanellaceae</taxon>
        <taxon>Shewanella</taxon>
    </lineage>
</organism>
<evidence type="ECO:0000313" key="1">
    <source>
        <dbReference type="EMBL" id="AQS36079.1"/>
    </source>
</evidence>
<evidence type="ECO:0000313" key="2">
    <source>
        <dbReference type="Proteomes" id="UP000189545"/>
    </source>
</evidence>
<keyword evidence="2" id="KW-1185">Reference proteome</keyword>
<name>A0A1S6HKP8_9GAMM</name>
<dbReference type="EMBL" id="CP014782">
    <property type="protein sequence ID" value="AQS36079.1"/>
    <property type="molecule type" value="Genomic_DNA"/>
</dbReference>
<accession>A0A1S6HKP8</accession>
<protein>
    <submittedName>
        <fullName evidence="1">Uncharacterized protein</fullName>
    </submittedName>
</protein>
<proteinExistence type="predicted"/>